<dbReference type="InterPro" id="IPR041424">
    <property type="entry name" value="CinA_KH"/>
</dbReference>
<dbReference type="NCBIfam" id="TIGR00199">
    <property type="entry name" value="PncC_domain"/>
    <property type="match status" value="1"/>
</dbReference>
<gene>
    <name evidence="3" type="ORF">EQG79_11295</name>
</gene>
<dbReference type="PANTHER" id="PTHR13939:SF0">
    <property type="entry name" value="NMN AMIDOHYDROLASE-LIKE PROTEIN YFAY"/>
    <property type="match status" value="1"/>
</dbReference>
<accession>A0A4Q2URG4</accession>
<dbReference type="PANTHER" id="PTHR13939">
    <property type="entry name" value="NICOTINAMIDE-NUCLEOTIDE AMIDOHYDROLASE PNCC"/>
    <property type="match status" value="1"/>
</dbReference>
<dbReference type="SUPFAM" id="SSF53218">
    <property type="entry name" value="Molybdenum cofactor biosynthesis proteins"/>
    <property type="match status" value="1"/>
</dbReference>
<proteinExistence type="inferred from homology"/>
<dbReference type="Gene3D" id="3.90.950.20">
    <property type="entry name" value="CinA-like"/>
    <property type="match status" value="1"/>
</dbReference>
<keyword evidence="4" id="KW-1185">Reference proteome</keyword>
<dbReference type="NCBIfam" id="TIGR00200">
    <property type="entry name" value="cinA_nterm"/>
    <property type="match status" value="1"/>
</dbReference>
<dbReference type="InterPro" id="IPR001453">
    <property type="entry name" value="MoaB/Mog_dom"/>
</dbReference>
<dbReference type="SMART" id="SM00852">
    <property type="entry name" value="MoCF_biosynth"/>
    <property type="match status" value="1"/>
</dbReference>
<evidence type="ECO:0000313" key="4">
    <source>
        <dbReference type="Proteomes" id="UP000290407"/>
    </source>
</evidence>
<dbReference type="InterPro" id="IPR036653">
    <property type="entry name" value="CinA-like_C"/>
</dbReference>
<evidence type="ECO:0000259" key="2">
    <source>
        <dbReference type="SMART" id="SM00852"/>
    </source>
</evidence>
<dbReference type="Pfam" id="PF18146">
    <property type="entry name" value="CinA_KH"/>
    <property type="match status" value="1"/>
</dbReference>
<name>A0A4Q2URG4_9BACT</name>
<evidence type="ECO:0000313" key="3">
    <source>
        <dbReference type="EMBL" id="RYC70431.1"/>
    </source>
</evidence>
<sequence length="417" mass="45787">MTNTIRAEVVTIGDEILFGQITDTNTQWIGTELTNIGIRIVRKSSVGDQAKAILEVLHEAHQRADVILITGGLGPTKDDITKKTLCDYFGVNLVRNPEALALVTGFFEKRGREMTDLNRGQADLPANAVYLQNDWGTAPGMWFEHEGRVYVSLPGVPFEMKHLMTNRVLPRLLSHFQTPIIRHKMILTAGIGESFLAERIASWEDSLPPHIRLAYLPSFGGVRLRLTATGVDNDTLGRELDEQVALVLPQIQQHVYGYDDETLESVVGRILTERQLTLATAESCTGGYVASRITSVPGSSAYFLGSIVSYSNEVKINQLGVKPETLQQVGAVSEETIRQMAEGVRQALQANVGIATSGIAGPDGGTPDKPVGTVWIAVATGQRITTRLLKLGQYRDQNIQLTTTYLLNLLREELLNQ</sequence>
<feature type="domain" description="MoaB/Mog" evidence="2">
    <location>
        <begin position="8"/>
        <end position="175"/>
    </location>
</feature>
<comment type="caution">
    <text evidence="3">The sequence shown here is derived from an EMBL/GenBank/DDBJ whole genome shotgun (WGS) entry which is preliminary data.</text>
</comment>
<organism evidence="3 4">
    <name type="scientific">Spirosoma sordidisoli</name>
    <dbReference type="NCBI Taxonomy" id="2502893"/>
    <lineage>
        <taxon>Bacteria</taxon>
        <taxon>Pseudomonadati</taxon>
        <taxon>Bacteroidota</taxon>
        <taxon>Cytophagia</taxon>
        <taxon>Cytophagales</taxon>
        <taxon>Cytophagaceae</taxon>
        <taxon>Spirosoma</taxon>
    </lineage>
</organism>
<dbReference type="HAMAP" id="MF_00226_B">
    <property type="entry name" value="CinA_B"/>
    <property type="match status" value="1"/>
</dbReference>
<dbReference type="Gene3D" id="3.30.70.2860">
    <property type="match status" value="1"/>
</dbReference>
<comment type="similarity">
    <text evidence="1">Belongs to the CinA family.</text>
</comment>
<dbReference type="Gene3D" id="3.40.980.10">
    <property type="entry name" value="MoaB/Mog-like domain"/>
    <property type="match status" value="1"/>
</dbReference>
<dbReference type="Pfam" id="PF00994">
    <property type="entry name" value="MoCF_biosynth"/>
    <property type="match status" value="1"/>
</dbReference>
<dbReference type="InterPro" id="IPR050101">
    <property type="entry name" value="CinA"/>
</dbReference>
<dbReference type="RefSeq" id="WP_077923418.1">
    <property type="nucleotide sequence ID" value="NZ_SBLB01000002.1"/>
</dbReference>
<dbReference type="InterPro" id="IPR008135">
    <property type="entry name" value="Competence-induced_CinA"/>
</dbReference>
<protein>
    <recommendedName>
        <fullName evidence="1">CinA-like protein</fullName>
    </recommendedName>
</protein>
<dbReference type="NCBIfam" id="NF001813">
    <property type="entry name" value="PRK00549.1"/>
    <property type="match status" value="1"/>
</dbReference>
<dbReference type="SUPFAM" id="SSF142433">
    <property type="entry name" value="CinA-like"/>
    <property type="match status" value="1"/>
</dbReference>
<dbReference type="Proteomes" id="UP000290407">
    <property type="component" value="Unassembled WGS sequence"/>
</dbReference>
<dbReference type="NCBIfam" id="TIGR00177">
    <property type="entry name" value="molyb_syn"/>
    <property type="match status" value="1"/>
</dbReference>
<evidence type="ECO:0000256" key="1">
    <source>
        <dbReference type="HAMAP-Rule" id="MF_00226"/>
    </source>
</evidence>
<dbReference type="EMBL" id="SBLB01000002">
    <property type="protein sequence ID" value="RYC70431.1"/>
    <property type="molecule type" value="Genomic_DNA"/>
</dbReference>
<dbReference type="Pfam" id="PF02464">
    <property type="entry name" value="CinA"/>
    <property type="match status" value="1"/>
</dbReference>
<dbReference type="InterPro" id="IPR008136">
    <property type="entry name" value="CinA_C"/>
</dbReference>
<dbReference type="PIRSF" id="PIRSF006728">
    <property type="entry name" value="CinA"/>
    <property type="match status" value="1"/>
</dbReference>
<dbReference type="CDD" id="cd00885">
    <property type="entry name" value="cinA"/>
    <property type="match status" value="1"/>
</dbReference>
<dbReference type="AlphaFoldDB" id="A0A4Q2URG4"/>
<dbReference type="InterPro" id="IPR036425">
    <property type="entry name" value="MoaB/Mog-like_dom_sf"/>
</dbReference>
<reference evidence="3 4" key="1">
    <citation type="submission" date="2019-01" db="EMBL/GenBank/DDBJ databases">
        <title>Spirosoma flava sp. nov., a propanil-degrading bacterium isolated from herbicide-contaminated soil.</title>
        <authorList>
            <person name="Zhang L."/>
            <person name="Jiang J.-D."/>
        </authorList>
    </citation>
    <scope>NUCLEOTIDE SEQUENCE [LARGE SCALE GENOMIC DNA]</scope>
    <source>
        <strain evidence="3 4">TY50</strain>
    </source>
</reference>